<evidence type="ECO:0000313" key="2">
    <source>
        <dbReference type="Proteomes" id="UP000554235"/>
    </source>
</evidence>
<comment type="caution">
    <text evidence="1">The sequence shown here is derived from an EMBL/GenBank/DDBJ whole genome shotgun (WGS) entry which is preliminary data.</text>
</comment>
<dbReference type="AlphaFoldDB" id="A0A8H4LEA1"/>
<dbReference type="EMBL" id="JAADYS010000858">
    <property type="protein sequence ID" value="KAF4466553.1"/>
    <property type="molecule type" value="Genomic_DNA"/>
</dbReference>
<organism evidence="1 2">
    <name type="scientific">Fusarium albosuccineum</name>
    <dbReference type="NCBI Taxonomy" id="1237068"/>
    <lineage>
        <taxon>Eukaryota</taxon>
        <taxon>Fungi</taxon>
        <taxon>Dikarya</taxon>
        <taxon>Ascomycota</taxon>
        <taxon>Pezizomycotina</taxon>
        <taxon>Sordariomycetes</taxon>
        <taxon>Hypocreomycetidae</taxon>
        <taxon>Hypocreales</taxon>
        <taxon>Nectriaceae</taxon>
        <taxon>Fusarium</taxon>
        <taxon>Fusarium decemcellulare species complex</taxon>
    </lineage>
</organism>
<proteinExistence type="predicted"/>
<dbReference type="OrthoDB" id="2399539at2759"/>
<accession>A0A8H4LEA1</accession>
<protein>
    <submittedName>
        <fullName evidence="1">Pyrimidine pathway regulatory 1</fullName>
    </submittedName>
</protein>
<sequence length="163" mass="17450">MQQLESKIHRIEALLASTPRTTDATRETPSSVVSPRYVRPESGVGLVASAAASAIVNNLPRTTSIPALSICNASYPRVLNMVLAIGGVRLFRQGITNLHPFGFFTAALEASPPSSSSFSTLEDIENLLLIARLLTLGSWPVVHPHRNRAQSSPTAANFRTGGF</sequence>
<dbReference type="Proteomes" id="UP000554235">
    <property type="component" value="Unassembled WGS sequence"/>
</dbReference>
<name>A0A8H4LEA1_9HYPO</name>
<evidence type="ECO:0000313" key="1">
    <source>
        <dbReference type="EMBL" id="KAF4466553.1"/>
    </source>
</evidence>
<reference evidence="1 2" key="1">
    <citation type="submission" date="2020-01" db="EMBL/GenBank/DDBJ databases">
        <title>Identification and distribution of gene clusters putatively required for synthesis of sphingolipid metabolism inhibitors in phylogenetically diverse species of the filamentous fungus Fusarium.</title>
        <authorList>
            <person name="Kim H.-S."/>
            <person name="Busman M."/>
            <person name="Brown D.W."/>
            <person name="Divon H."/>
            <person name="Uhlig S."/>
            <person name="Proctor R.H."/>
        </authorList>
    </citation>
    <scope>NUCLEOTIDE SEQUENCE [LARGE SCALE GENOMIC DNA]</scope>
    <source>
        <strain evidence="1 2">NRRL 20459</strain>
    </source>
</reference>
<gene>
    <name evidence="1" type="ORF">FALBO_6579</name>
</gene>
<keyword evidence="2" id="KW-1185">Reference proteome</keyword>